<evidence type="ECO:0000259" key="2">
    <source>
        <dbReference type="SMART" id="SM00014"/>
    </source>
</evidence>
<gene>
    <name evidence="3" type="ORF">DCC35_15580</name>
</gene>
<keyword evidence="1" id="KW-1133">Transmembrane helix</keyword>
<proteinExistence type="predicted"/>
<feature type="transmembrane region" description="Helical" evidence="1">
    <location>
        <begin position="108"/>
        <end position="128"/>
    </location>
</feature>
<feature type="transmembrane region" description="Helical" evidence="1">
    <location>
        <begin position="27"/>
        <end position="50"/>
    </location>
</feature>
<feature type="transmembrane region" description="Helical" evidence="1">
    <location>
        <begin position="135"/>
        <end position="153"/>
    </location>
</feature>
<sequence length="194" mass="22908">MIEKLIEWDTALFLALNELHSPISDQFWFIISEKQTWFPLYLFIIAFTIWKYKKDSWWMILGFIASVSLSDWIASGVFKPYFGRLRPCHNEQLSDMVHIINNYCGGRFSFMSSHASTTFGLASSWYFFMRDRFPWMKYFFIWSAIVAYSRIALGVHFPLDIICGGLAGYLIGMLIFYLFDFLNKKLSKQELQKT</sequence>
<keyword evidence="1" id="KW-0472">Membrane</keyword>
<keyword evidence="4" id="KW-1185">Reference proteome</keyword>
<feature type="transmembrane region" description="Helical" evidence="1">
    <location>
        <begin position="57"/>
        <end position="78"/>
    </location>
</feature>
<keyword evidence="1" id="KW-0812">Transmembrane</keyword>
<evidence type="ECO:0000313" key="3">
    <source>
        <dbReference type="EMBL" id="QCK16059.1"/>
    </source>
</evidence>
<name>A0A4D7JJA7_9BACT</name>
<dbReference type="Proteomes" id="UP000298616">
    <property type="component" value="Chromosome"/>
</dbReference>
<dbReference type="KEGG" id="fpf:DCC35_15580"/>
<accession>A0A4D7JJA7</accession>
<dbReference type="InterPro" id="IPR036938">
    <property type="entry name" value="PAP2/HPO_sf"/>
</dbReference>
<dbReference type="SMART" id="SM00014">
    <property type="entry name" value="acidPPc"/>
    <property type="match status" value="1"/>
</dbReference>
<dbReference type="PANTHER" id="PTHR14969">
    <property type="entry name" value="SPHINGOSINE-1-PHOSPHATE PHOSPHOHYDROLASE"/>
    <property type="match status" value="1"/>
</dbReference>
<dbReference type="SUPFAM" id="SSF48317">
    <property type="entry name" value="Acid phosphatase/Vanadium-dependent haloperoxidase"/>
    <property type="match status" value="1"/>
</dbReference>
<dbReference type="Pfam" id="PF01569">
    <property type="entry name" value="PAP2"/>
    <property type="match status" value="1"/>
</dbReference>
<dbReference type="AlphaFoldDB" id="A0A4D7JJA7"/>
<reference evidence="3 4" key="1">
    <citation type="submission" date="2018-04" db="EMBL/GenBank/DDBJ databases">
        <title>Complete genome uncultured novel isolate.</title>
        <authorList>
            <person name="Merlino G."/>
        </authorList>
    </citation>
    <scope>NUCLEOTIDE SEQUENCE [LARGE SCALE GENOMIC DNA]</scope>
    <source>
        <strain evidence="4">R1DC9</strain>
    </source>
</reference>
<dbReference type="PANTHER" id="PTHR14969:SF13">
    <property type="entry name" value="AT30094P"/>
    <property type="match status" value="1"/>
</dbReference>
<dbReference type="InterPro" id="IPR000326">
    <property type="entry name" value="PAP2/HPO"/>
</dbReference>
<dbReference type="OrthoDB" id="9789113at2"/>
<feature type="domain" description="Phosphatidic acid phosphatase type 2/haloperoxidase" evidence="2">
    <location>
        <begin position="61"/>
        <end position="176"/>
    </location>
</feature>
<feature type="transmembrane region" description="Helical" evidence="1">
    <location>
        <begin position="159"/>
        <end position="179"/>
    </location>
</feature>
<evidence type="ECO:0000256" key="1">
    <source>
        <dbReference type="SAM" id="Phobius"/>
    </source>
</evidence>
<protein>
    <submittedName>
        <fullName evidence="3">Phosphatase PAP2 family protein</fullName>
    </submittedName>
</protein>
<evidence type="ECO:0000313" key="4">
    <source>
        <dbReference type="Proteomes" id="UP000298616"/>
    </source>
</evidence>
<dbReference type="RefSeq" id="WP_137091658.1">
    <property type="nucleotide sequence ID" value="NZ_CP028923.1"/>
</dbReference>
<dbReference type="EMBL" id="CP028923">
    <property type="protein sequence ID" value="QCK16059.1"/>
    <property type="molecule type" value="Genomic_DNA"/>
</dbReference>
<organism evidence="3 4">
    <name type="scientific">Mangrovivirga cuniculi</name>
    <dbReference type="NCBI Taxonomy" id="2715131"/>
    <lineage>
        <taxon>Bacteria</taxon>
        <taxon>Pseudomonadati</taxon>
        <taxon>Bacteroidota</taxon>
        <taxon>Cytophagia</taxon>
        <taxon>Cytophagales</taxon>
        <taxon>Mangrovivirgaceae</taxon>
        <taxon>Mangrovivirga</taxon>
    </lineage>
</organism>
<dbReference type="Gene3D" id="1.20.144.10">
    <property type="entry name" value="Phosphatidic acid phosphatase type 2/haloperoxidase"/>
    <property type="match status" value="1"/>
</dbReference>